<dbReference type="GO" id="GO:0019028">
    <property type="term" value="C:viral capsid"/>
    <property type="evidence" value="ECO:0007669"/>
    <property type="project" value="UniProtKB-KW"/>
</dbReference>
<evidence type="ECO:0000313" key="1">
    <source>
        <dbReference type="EMBL" id="QRI44233.1"/>
    </source>
</evidence>
<name>A0A890ULR5_9VIRU</name>
<gene>
    <name evidence="1" type="primary">CAP</name>
</gene>
<reference evidence="1" key="1">
    <citation type="submission" date="2020-11" db="EMBL/GenBank/DDBJ databases">
        <title>Viral genomes from river ports along the Yangtze River in China.</title>
        <authorList>
            <person name="Lu J."/>
            <person name="Shen Q."/>
            <person name="Yang S."/>
            <person name="Zhang W."/>
        </authorList>
    </citation>
    <scope>NUCLEOTIDE SEQUENCE</scope>
    <source>
        <strain evidence="1">2wh-CRESS-1</strain>
    </source>
</reference>
<dbReference type="Gene3D" id="2.60.120.20">
    <property type="match status" value="1"/>
</dbReference>
<dbReference type="EMBL" id="MW346992">
    <property type="protein sequence ID" value="QRI44233.1"/>
    <property type="molecule type" value="Genomic_DNA"/>
</dbReference>
<accession>A0A890ULR5</accession>
<sequence>MGAFFRPSMRVSSRYLKCHTCSYSQILYLPRNSRQKSCPVTAGSCMRCVPGWRSSITRHPGTKEPLGLFKEKIKFGGNNLCSSLCMPYKRKYRSRSRSRKKSFRKRARGKYTLKRRVNRILNQKTETKFFDIADENEQLYHNIGYSPVVPATNFEGSLINLFNPWADIPAGTGRANRIGEKISPIGMSLKLWLSNKGDRMDVMYRVIVAVLPRANAAGALTTYSNLPLFNAAQLGNNGNKMTLPLDKDLGVKALYDRIYSIKGSEVNKEYHRFLKLWIKRKRSRPIVYNNAQQTIVNNPLAVYVIPYDAYGTLTTDNIASCAYYCRLYYKDI</sequence>
<dbReference type="InterPro" id="IPR029053">
    <property type="entry name" value="Viral_coat"/>
</dbReference>
<proteinExistence type="predicted"/>
<organism evidence="1">
    <name type="scientific">Circoviridae sp</name>
    <dbReference type="NCBI Taxonomy" id="1954248"/>
    <lineage>
        <taxon>Viruses</taxon>
        <taxon>Monodnaviria</taxon>
        <taxon>Shotokuvirae</taxon>
        <taxon>Cressdnaviricota</taxon>
        <taxon>Arfiviricetes</taxon>
        <taxon>Rohanvirales</taxon>
        <taxon>Nenyaviridae</taxon>
        <taxon>Galvornvirus</taxon>
        <taxon>Galvornvirus isengard</taxon>
    </lineage>
</organism>
<keyword evidence="1" id="KW-0167">Capsid protein</keyword>
<keyword evidence="1" id="KW-0946">Virion</keyword>
<protein>
    <submittedName>
        <fullName evidence="1">Coat protein</fullName>
    </submittedName>
</protein>